<evidence type="ECO:0000313" key="1">
    <source>
        <dbReference type="Proteomes" id="UP000504634"/>
    </source>
</evidence>
<gene>
    <name evidence="2" type="primary">LOC115629069</name>
</gene>
<accession>A0A6J2U010</accession>
<dbReference type="RefSeq" id="XP_030381245.1">
    <property type="nucleotide sequence ID" value="XM_030525385.1"/>
</dbReference>
<dbReference type="Proteomes" id="UP000504634">
    <property type="component" value="Unplaced"/>
</dbReference>
<dbReference type="GeneID" id="115629069"/>
<dbReference type="OrthoDB" id="7975395at2759"/>
<evidence type="ECO:0000313" key="2">
    <source>
        <dbReference type="RefSeq" id="XP_030381245.1"/>
    </source>
</evidence>
<proteinExistence type="predicted"/>
<sequence length="219" mass="25125">MYSPGEHWYDFWTKHIINDVKSKCINTPGVSALEGQVRAVKYDFLLDYDEIFSDCREPPENSQNIHSLVDLSELSISFDGDSVHVSGNFTSIWDVEPTDRIVVSVKTFQFKRGNWEPTFFSYSIGDFCSRMYGPDEYWYDIWSKHIINDVKSKCINTPGTLLILEEYDVNAVFDVGLAGPSLSGLLSIVVKLEAFDKSNRKRPTTICFEVRGEMVKKYK</sequence>
<keyword evidence="1" id="KW-1185">Reference proteome</keyword>
<dbReference type="AlphaFoldDB" id="A0A6J2U010"/>
<dbReference type="SMART" id="SM00675">
    <property type="entry name" value="DM11"/>
    <property type="match status" value="1"/>
</dbReference>
<reference evidence="2" key="1">
    <citation type="submission" date="2025-08" db="UniProtKB">
        <authorList>
            <consortium name="RefSeq"/>
        </authorList>
    </citation>
    <scope>IDENTIFICATION</scope>
    <source>
        <strain evidence="2">11010-0011.00</strain>
        <tissue evidence="2">Whole body</tissue>
    </source>
</reference>
<protein>
    <submittedName>
        <fullName evidence="2">Uncharacterized protein LOC115629069</fullName>
    </submittedName>
</protein>
<name>A0A6J2U010_DROLE</name>
<dbReference type="InterPro" id="IPR006601">
    <property type="entry name" value="Uncharacterised_DM11_DROME"/>
</dbReference>
<organism evidence="1 2">
    <name type="scientific">Drosophila lebanonensis</name>
    <name type="common">Fruit fly</name>
    <name type="synonym">Scaptodrosophila lebanonensis</name>
    <dbReference type="NCBI Taxonomy" id="7225"/>
    <lineage>
        <taxon>Eukaryota</taxon>
        <taxon>Metazoa</taxon>
        <taxon>Ecdysozoa</taxon>
        <taxon>Arthropoda</taxon>
        <taxon>Hexapoda</taxon>
        <taxon>Insecta</taxon>
        <taxon>Pterygota</taxon>
        <taxon>Neoptera</taxon>
        <taxon>Endopterygota</taxon>
        <taxon>Diptera</taxon>
        <taxon>Brachycera</taxon>
        <taxon>Muscomorpha</taxon>
        <taxon>Ephydroidea</taxon>
        <taxon>Drosophilidae</taxon>
        <taxon>Scaptodrosophila</taxon>
    </lineage>
</organism>